<sequence>MSRQNMASKGMNTELSDYVVRMNEIKRKFNDENNREKRIQLLTLAPHSWSREKIMTFFGASEREVREAVKVKAAEGILGTRPKRQGRVISEATKSLIIQFFEDDSASYCLPGKKDVLNGRQKRLLLMNLKEMHHEWKRTCNLKCDFSTIATLRPAHCILAGASATHTPCVCAWSIRTLS</sequence>
<reference evidence="1 2" key="1">
    <citation type="journal article" date="2020" name="Cell">
        <title>Large-Scale Comparative Analyses of Tick Genomes Elucidate Their Genetic Diversity and Vector Capacities.</title>
        <authorList>
            <consortium name="Tick Genome and Microbiome Consortium (TIGMIC)"/>
            <person name="Jia N."/>
            <person name="Wang J."/>
            <person name="Shi W."/>
            <person name="Du L."/>
            <person name="Sun Y."/>
            <person name="Zhan W."/>
            <person name="Jiang J.F."/>
            <person name="Wang Q."/>
            <person name="Zhang B."/>
            <person name="Ji P."/>
            <person name="Bell-Sakyi L."/>
            <person name="Cui X.M."/>
            <person name="Yuan T.T."/>
            <person name="Jiang B.G."/>
            <person name="Yang W.F."/>
            <person name="Lam T.T."/>
            <person name="Chang Q.C."/>
            <person name="Ding S.J."/>
            <person name="Wang X.J."/>
            <person name="Zhu J.G."/>
            <person name="Ruan X.D."/>
            <person name="Zhao L."/>
            <person name="Wei J.T."/>
            <person name="Ye R.Z."/>
            <person name="Que T.C."/>
            <person name="Du C.H."/>
            <person name="Zhou Y.H."/>
            <person name="Cheng J.X."/>
            <person name="Dai P.F."/>
            <person name="Guo W.B."/>
            <person name="Han X.H."/>
            <person name="Huang E.J."/>
            <person name="Li L.F."/>
            <person name="Wei W."/>
            <person name="Gao Y.C."/>
            <person name="Liu J.Z."/>
            <person name="Shao H.Z."/>
            <person name="Wang X."/>
            <person name="Wang C.C."/>
            <person name="Yang T.C."/>
            <person name="Huo Q.B."/>
            <person name="Li W."/>
            <person name="Chen H.Y."/>
            <person name="Chen S.E."/>
            <person name="Zhou L.G."/>
            <person name="Ni X.B."/>
            <person name="Tian J.H."/>
            <person name="Sheng Y."/>
            <person name="Liu T."/>
            <person name="Pan Y.S."/>
            <person name="Xia L.Y."/>
            <person name="Li J."/>
            <person name="Zhao F."/>
            <person name="Cao W.C."/>
        </authorList>
    </citation>
    <scope>NUCLEOTIDE SEQUENCE [LARGE SCALE GENOMIC DNA]</scope>
    <source>
        <strain evidence="1">HaeL-2018</strain>
    </source>
</reference>
<dbReference type="EMBL" id="JABSTR010000007">
    <property type="protein sequence ID" value="KAH9375394.1"/>
    <property type="molecule type" value="Genomic_DNA"/>
</dbReference>
<proteinExistence type="predicted"/>
<organism evidence="1 2">
    <name type="scientific">Haemaphysalis longicornis</name>
    <name type="common">Bush tick</name>
    <dbReference type="NCBI Taxonomy" id="44386"/>
    <lineage>
        <taxon>Eukaryota</taxon>
        <taxon>Metazoa</taxon>
        <taxon>Ecdysozoa</taxon>
        <taxon>Arthropoda</taxon>
        <taxon>Chelicerata</taxon>
        <taxon>Arachnida</taxon>
        <taxon>Acari</taxon>
        <taxon>Parasitiformes</taxon>
        <taxon>Ixodida</taxon>
        <taxon>Ixodoidea</taxon>
        <taxon>Ixodidae</taxon>
        <taxon>Haemaphysalinae</taxon>
        <taxon>Haemaphysalis</taxon>
    </lineage>
</organism>
<dbReference type="VEuPathDB" id="VectorBase:HLOH_043409"/>
<dbReference type="AlphaFoldDB" id="A0A9J6GJN3"/>
<gene>
    <name evidence="1" type="ORF">HPB48_017200</name>
</gene>
<accession>A0A9J6GJN3</accession>
<dbReference type="PANTHER" id="PTHR46601">
    <property type="entry name" value="ULP_PROTEASE DOMAIN-CONTAINING PROTEIN"/>
    <property type="match status" value="1"/>
</dbReference>
<dbReference type="OrthoDB" id="7700504at2759"/>
<name>A0A9J6GJN3_HAELO</name>
<protein>
    <submittedName>
        <fullName evidence="1">Uncharacterized protein</fullName>
    </submittedName>
</protein>
<dbReference type="Proteomes" id="UP000821853">
    <property type="component" value="Chromosome 5"/>
</dbReference>
<keyword evidence="2" id="KW-1185">Reference proteome</keyword>
<evidence type="ECO:0000313" key="1">
    <source>
        <dbReference type="EMBL" id="KAH9375394.1"/>
    </source>
</evidence>
<dbReference type="PANTHER" id="PTHR46601:SF1">
    <property type="entry name" value="ADF-H DOMAIN-CONTAINING PROTEIN"/>
    <property type="match status" value="1"/>
</dbReference>
<comment type="caution">
    <text evidence="1">The sequence shown here is derived from an EMBL/GenBank/DDBJ whole genome shotgun (WGS) entry which is preliminary data.</text>
</comment>
<evidence type="ECO:0000313" key="2">
    <source>
        <dbReference type="Proteomes" id="UP000821853"/>
    </source>
</evidence>